<evidence type="ECO:0000313" key="2">
    <source>
        <dbReference type="Proteomes" id="UP000814140"/>
    </source>
</evidence>
<accession>A0ACB8SZP8</accession>
<gene>
    <name evidence="1" type="ORF">BV25DRAFT_1804810</name>
</gene>
<sequence>FLSFFYLQPARKKVVKVAVGTKRKRGGSRSTTAADTSAANESVVIQEGADSSGFTAVEQDFLNEDHDPGDLPDPAKAAHDDSAVSSVKGQAVREAAAYGVILTAREEKTALGLFPKVAGLARRLHDSPTLQEKFERLVVAMQGEHDQKKRLDRRVPTRWNSDYACLAAHIAFKAEIRKLTTEDGLEEYALTNEQWALAEELKDVLQVSEVTDLFSQSEVPLVHEVVPMLETLEQQLTHVRDSVELPNTIRVAAHASLIMVGKYYALSDDCEVYRIAIVMCPDKKVAWFDNNPGWRPEDREEVKRLVNTRWSESYATRTILAQTAAGQGSSSATTSTAQEKVRQQTTCTTLSRLIMLIYSGASQNGRHLLAQRMMQSPTSILTASKLTCRHLVSLNVT</sequence>
<proteinExistence type="predicted"/>
<keyword evidence="2" id="KW-1185">Reference proteome</keyword>
<protein>
    <submittedName>
        <fullName evidence="1">Uncharacterized protein</fullName>
    </submittedName>
</protein>
<evidence type="ECO:0000313" key="1">
    <source>
        <dbReference type="EMBL" id="KAI0061954.1"/>
    </source>
</evidence>
<reference evidence="1" key="2">
    <citation type="journal article" date="2022" name="New Phytol.">
        <title>Evolutionary transition to the ectomycorrhizal habit in the genomes of a hyperdiverse lineage of mushroom-forming fungi.</title>
        <authorList>
            <person name="Looney B."/>
            <person name="Miyauchi S."/>
            <person name="Morin E."/>
            <person name="Drula E."/>
            <person name="Courty P.E."/>
            <person name="Kohler A."/>
            <person name="Kuo A."/>
            <person name="LaButti K."/>
            <person name="Pangilinan J."/>
            <person name="Lipzen A."/>
            <person name="Riley R."/>
            <person name="Andreopoulos W."/>
            <person name="He G."/>
            <person name="Johnson J."/>
            <person name="Nolan M."/>
            <person name="Tritt A."/>
            <person name="Barry K.W."/>
            <person name="Grigoriev I.V."/>
            <person name="Nagy L.G."/>
            <person name="Hibbett D."/>
            <person name="Henrissat B."/>
            <person name="Matheny P.B."/>
            <person name="Labbe J."/>
            <person name="Martin F.M."/>
        </authorList>
    </citation>
    <scope>NUCLEOTIDE SEQUENCE</scope>
    <source>
        <strain evidence="1">HHB10654</strain>
    </source>
</reference>
<organism evidence="1 2">
    <name type="scientific">Artomyces pyxidatus</name>
    <dbReference type="NCBI Taxonomy" id="48021"/>
    <lineage>
        <taxon>Eukaryota</taxon>
        <taxon>Fungi</taxon>
        <taxon>Dikarya</taxon>
        <taxon>Basidiomycota</taxon>
        <taxon>Agaricomycotina</taxon>
        <taxon>Agaricomycetes</taxon>
        <taxon>Russulales</taxon>
        <taxon>Auriscalpiaceae</taxon>
        <taxon>Artomyces</taxon>
    </lineage>
</organism>
<dbReference type="EMBL" id="MU277210">
    <property type="protein sequence ID" value="KAI0061954.1"/>
    <property type="molecule type" value="Genomic_DNA"/>
</dbReference>
<name>A0ACB8SZP8_9AGAM</name>
<feature type="non-terminal residue" evidence="1">
    <location>
        <position position="1"/>
    </location>
</feature>
<reference evidence="1" key="1">
    <citation type="submission" date="2021-03" db="EMBL/GenBank/DDBJ databases">
        <authorList>
            <consortium name="DOE Joint Genome Institute"/>
            <person name="Ahrendt S."/>
            <person name="Looney B.P."/>
            <person name="Miyauchi S."/>
            <person name="Morin E."/>
            <person name="Drula E."/>
            <person name="Courty P.E."/>
            <person name="Chicoki N."/>
            <person name="Fauchery L."/>
            <person name="Kohler A."/>
            <person name="Kuo A."/>
            <person name="Labutti K."/>
            <person name="Pangilinan J."/>
            <person name="Lipzen A."/>
            <person name="Riley R."/>
            <person name="Andreopoulos W."/>
            <person name="He G."/>
            <person name="Johnson J."/>
            <person name="Barry K.W."/>
            <person name="Grigoriev I.V."/>
            <person name="Nagy L."/>
            <person name="Hibbett D."/>
            <person name="Henrissat B."/>
            <person name="Matheny P.B."/>
            <person name="Labbe J."/>
            <person name="Martin F."/>
        </authorList>
    </citation>
    <scope>NUCLEOTIDE SEQUENCE</scope>
    <source>
        <strain evidence="1">HHB10654</strain>
    </source>
</reference>
<comment type="caution">
    <text evidence="1">The sequence shown here is derived from an EMBL/GenBank/DDBJ whole genome shotgun (WGS) entry which is preliminary data.</text>
</comment>
<dbReference type="Proteomes" id="UP000814140">
    <property type="component" value="Unassembled WGS sequence"/>
</dbReference>